<dbReference type="GO" id="GO:0010333">
    <property type="term" value="F:terpene synthase activity"/>
    <property type="evidence" value="ECO:0007669"/>
    <property type="project" value="InterPro"/>
</dbReference>
<keyword evidence="4" id="KW-0456">Lyase</keyword>
<dbReference type="AlphaFoldDB" id="A0AAN9UXF1"/>
<evidence type="ECO:0000256" key="1">
    <source>
        <dbReference type="ARBA" id="ARBA00001946"/>
    </source>
</evidence>
<evidence type="ECO:0000313" key="5">
    <source>
        <dbReference type="EMBL" id="KAK7755341.1"/>
    </source>
</evidence>
<dbReference type="GO" id="GO:0046872">
    <property type="term" value="F:metal ion binding"/>
    <property type="evidence" value="ECO:0007669"/>
    <property type="project" value="UniProtKB-KW"/>
</dbReference>
<gene>
    <name evidence="5" type="ORF">SLS62_002567</name>
</gene>
<comment type="similarity">
    <text evidence="2 4">Belongs to the terpene synthase family.</text>
</comment>
<sequence length="337" mass="39065">MTVGKQRVTLPDFEVNWKWPRCINPHLGEIDEHCTKWAAKFGAFSPKAQKAADRCKFNQLRSACELMNIFFIFDEHSDRAEPAEVWDQGRIFMDALRNPHQPRPAGEWIGGEMARQFWLSISQISTKTFQRRFLRAWENYCIGVAQQAELRSKAFVPDFETYFQIRRATVGTGPSFVLAEIDMDIPDEVRDHPVIRELEMLVTDLVLIVNDVLSYNKEQASEDDEHNIVTVIMKERHMGVQEAIDCAGRLHADRVERFNELYQEIPRWCGPIDLDVQRLVDAMARWETGNLYWSYECGRYFGKRGLEVKATRTMNLLPKMAVALHNGPVVVEDMLLL</sequence>
<dbReference type="EC" id="4.2.3.-" evidence="4"/>
<reference evidence="5 6" key="1">
    <citation type="submission" date="2024-02" db="EMBL/GenBank/DDBJ databases">
        <title>De novo assembly and annotation of 12 fungi associated with fruit tree decline syndrome in Ontario, Canada.</title>
        <authorList>
            <person name="Sulman M."/>
            <person name="Ellouze W."/>
            <person name="Ilyukhin E."/>
        </authorList>
    </citation>
    <scope>NUCLEOTIDE SEQUENCE [LARGE SCALE GENOMIC DNA]</scope>
    <source>
        <strain evidence="5 6">M11/M66-122</strain>
    </source>
</reference>
<dbReference type="SFLD" id="SFLDG01020">
    <property type="entry name" value="Terpene_Cyclase_Like_2"/>
    <property type="match status" value="1"/>
</dbReference>
<dbReference type="SUPFAM" id="SSF48576">
    <property type="entry name" value="Terpenoid synthases"/>
    <property type="match status" value="1"/>
</dbReference>
<proteinExistence type="inferred from homology"/>
<dbReference type="InterPro" id="IPR034686">
    <property type="entry name" value="Terpene_cyclase-like_2"/>
</dbReference>
<evidence type="ECO:0000256" key="4">
    <source>
        <dbReference type="RuleBase" id="RU366034"/>
    </source>
</evidence>
<accession>A0AAN9UXF1</accession>
<evidence type="ECO:0000256" key="2">
    <source>
        <dbReference type="ARBA" id="ARBA00006333"/>
    </source>
</evidence>
<organism evidence="5 6">
    <name type="scientific">Diatrype stigma</name>
    <dbReference type="NCBI Taxonomy" id="117547"/>
    <lineage>
        <taxon>Eukaryota</taxon>
        <taxon>Fungi</taxon>
        <taxon>Dikarya</taxon>
        <taxon>Ascomycota</taxon>
        <taxon>Pezizomycotina</taxon>
        <taxon>Sordariomycetes</taxon>
        <taxon>Xylariomycetidae</taxon>
        <taxon>Xylariales</taxon>
        <taxon>Diatrypaceae</taxon>
        <taxon>Diatrype</taxon>
    </lineage>
</organism>
<dbReference type="EMBL" id="JAKJXP020000013">
    <property type="protein sequence ID" value="KAK7755341.1"/>
    <property type="molecule type" value="Genomic_DNA"/>
</dbReference>
<keyword evidence="3 4" id="KW-0460">Magnesium</keyword>
<dbReference type="SFLD" id="SFLDS00005">
    <property type="entry name" value="Isoprenoid_Synthase_Type_I"/>
    <property type="match status" value="1"/>
</dbReference>
<protein>
    <recommendedName>
        <fullName evidence="4">Terpene synthase</fullName>
        <ecNumber evidence="4">4.2.3.-</ecNumber>
    </recommendedName>
</protein>
<evidence type="ECO:0000256" key="3">
    <source>
        <dbReference type="ARBA" id="ARBA00022842"/>
    </source>
</evidence>
<dbReference type="PANTHER" id="PTHR35201">
    <property type="entry name" value="TERPENE SYNTHASE"/>
    <property type="match status" value="1"/>
</dbReference>
<dbReference type="Proteomes" id="UP001320420">
    <property type="component" value="Unassembled WGS sequence"/>
</dbReference>
<name>A0AAN9UXF1_9PEZI</name>
<dbReference type="Gene3D" id="1.10.600.10">
    <property type="entry name" value="Farnesyl Diphosphate Synthase"/>
    <property type="match status" value="1"/>
</dbReference>
<dbReference type="InterPro" id="IPR008949">
    <property type="entry name" value="Isoprenoid_synthase_dom_sf"/>
</dbReference>
<comment type="caution">
    <text evidence="5">The sequence shown here is derived from an EMBL/GenBank/DDBJ whole genome shotgun (WGS) entry which is preliminary data.</text>
</comment>
<dbReference type="GO" id="GO:0008299">
    <property type="term" value="P:isoprenoid biosynthetic process"/>
    <property type="evidence" value="ECO:0007669"/>
    <property type="project" value="UniProtKB-ARBA"/>
</dbReference>
<evidence type="ECO:0000313" key="6">
    <source>
        <dbReference type="Proteomes" id="UP001320420"/>
    </source>
</evidence>
<keyword evidence="6" id="KW-1185">Reference proteome</keyword>
<keyword evidence="4" id="KW-0479">Metal-binding</keyword>
<dbReference type="Pfam" id="PF19086">
    <property type="entry name" value="Terpene_syn_C_2"/>
    <property type="match status" value="1"/>
</dbReference>
<dbReference type="PANTHER" id="PTHR35201:SF4">
    <property type="entry name" value="BETA-PINACENE SYNTHASE-RELATED"/>
    <property type="match status" value="1"/>
</dbReference>
<comment type="cofactor">
    <cofactor evidence="1 4">
        <name>Mg(2+)</name>
        <dbReference type="ChEBI" id="CHEBI:18420"/>
    </cofactor>
</comment>